<proteinExistence type="predicted"/>
<accession>A0ABV2R220</accession>
<dbReference type="Proteomes" id="UP001549321">
    <property type="component" value="Unassembled WGS sequence"/>
</dbReference>
<organism evidence="2 3">
    <name type="scientific">Kaistia defluvii</name>
    <dbReference type="NCBI Taxonomy" id="410841"/>
    <lineage>
        <taxon>Bacteria</taxon>
        <taxon>Pseudomonadati</taxon>
        <taxon>Pseudomonadota</taxon>
        <taxon>Alphaproteobacteria</taxon>
        <taxon>Hyphomicrobiales</taxon>
        <taxon>Kaistiaceae</taxon>
        <taxon>Kaistia</taxon>
    </lineage>
</organism>
<evidence type="ECO:0000256" key="1">
    <source>
        <dbReference type="SAM" id="MobiDB-lite"/>
    </source>
</evidence>
<dbReference type="EMBL" id="JBEPSM010000002">
    <property type="protein sequence ID" value="MET4635280.1"/>
    <property type="molecule type" value="Genomic_DNA"/>
</dbReference>
<feature type="compositionally biased region" description="Basic and acidic residues" evidence="1">
    <location>
        <begin position="23"/>
        <end position="34"/>
    </location>
</feature>
<gene>
    <name evidence="2" type="ORF">ABIE08_003226</name>
</gene>
<keyword evidence="3" id="KW-1185">Reference proteome</keyword>
<evidence type="ECO:0000313" key="3">
    <source>
        <dbReference type="Proteomes" id="UP001549321"/>
    </source>
</evidence>
<comment type="caution">
    <text evidence="2">The sequence shown here is derived from an EMBL/GenBank/DDBJ whole genome shotgun (WGS) entry which is preliminary data.</text>
</comment>
<evidence type="ECO:0000313" key="2">
    <source>
        <dbReference type="EMBL" id="MET4635280.1"/>
    </source>
</evidence>
<dbReference type="RefSeq" id="WP_354552545.1">
    <property type="nucleotide sequence ID" value="NZ_JBEPSM010000002.1"/>
</dbReference>
<feature type="compositionally biased region" description="Basic and acidic residues" evidence="1">
    <location>
        <begin position="1"/>
        <end position="16"/>
    </location>
</feature>
<name>A0ABV2R220_9HYPH</name>
<feature type="region of interest" description="Disordered" evidence="1">
    <location>
        <begin position="1"/>
        <end position="54"/>
    </location>
</feature>
<protein>
    <recommendedName>
        <fullName evidence="4">Sigma-like protein</fullName>
    </recommendedName>
</protein>
<reference evidence="2 3" key="1">
    <citation type="submission" date="2024-06" db="EMBL/GenBank/DDBJ databases">
        <title>Sorghum-associated microbial communities from plants grown in Nebraska, USA.</title>
        <authorList>
            <person name="Schachtman D."/>
        </authorList>
    </citation>
    <scope>NUCLEOTIDE SEQUENCE [LARGE SCALE GENOMIC DNA]</scope>
    <source>
        <strain evidence="2 3">3207</strain>
    </source>
</reference>
<sequence length="54" mass="5677">MSDDKLARKDVPEKKAPMPPEGPHARPDLTDNEKTPGTGSLPDPDTKGVDIGPG</sequence>
<evidence type="ECO:0008006" key="4">
    <source>
        <dbReference type="Google" id="ProtNLM"/>
    </source>
</evidence>